<comment type="similarity">
    <text evidence="1">Belongs to the Nudix hydrolase family.</text>
</comment>
<dbReference type="InterPro" id="IPR000086">
    <property type="entry name" value="NUDIX_hydrolase_dom"/>
</dbReference>
<dbReference type="Gene3D" id="3.90.79.10">
    <property type="entry name" value="Nucleoside Triphosphate Pyrophosphohydrolase"/>
    <property type="match status" value="1"/>
</dbReference>
<dbReference type="EMBL" id="JACHHV010000002">
    <property type="protein sequence ID" value="MBB5887352.1"/>
    <property type="molecule type" value="Genomic_DNA"/>
</dbReference>
<dbReference type="PANTHER" id="PTHR43736:SF1">
    <property type="entry name" value="DIHYDRONEOPTERIN TRIPHOSPHATE DIPHOSPHATASE"/>
    <property type="match status" value="1"/>
</dbReference>
<evidence type="ECO:0000256" key="1">
    <source>
        <dbReference type="ARBA" id="ARBA00005582"/>
    </source>
</evidence>
<keyword evidence="4" id="KW-1185">Reference proteome</keyword>
<dbReference type="PANTHER" id="PTHR43736">
    <property type="entry name" value="ADP-RIBOSE PYROPHOSPHATASE"/>
    <property type="match status" value="1"/>
</dbReference>
<dbReference type="InterPro" id="IPR015797">
    <property type="entry name" value="NUDIX_hydrolase-like_dom_sf"/>
</dbReference>
<comment type="caution">
    <text evidence="3">The sequence shown here is derived from an EMBL/GenBank/DDBJ whole genome shotgun (WGS) entry which is preliminary data.</text>
</comment>
<feature type="domain" description="Nudix hydrolase" evidence="2">
    <location>
        <begin position="40"/>
        <end position="180"/>
    </location>
</feature>
<dbReference type="RefSeq" id="WP_183538456.1">
    <property type="nucleotide sequence ID" value="NZ_DASWOY010000027.1"/>
</dbReference>
<organism evidence="3 4">
    <name type="scientific">Lactovum miscens</name>
    <dbReference type="NCBI Taxonomy" id="190387"/>
    <lineage>
        <taxon>Bacteria</taxon>
        <taxon>Bacillati</taxon>
        <taxon>Bacillota</taxon>
        <taxon>Bacilli</taxon>
        <taxon>Lactobacillales</taxon>
        <taxon>Streptococcaceae</taxon>
        <taxon>Lactovum</taxon>
    </lineage>
</organism>
<dbReference type="SUPFAM" id="SSF55811">
    <property type="entry name" value="Nudix"/>
    <property type="match status" value="1"/>
</dbReference>
<protein>
    <submittedName>
        <fullName evidence="3">8-oxo-dGTP pyrophosphatase MutT (NUDIX family)</fullName>
    </submittedName>
</protein>
<dbReference type="Pfam" id="PF00293">
    <property type="entry name" value="NUDIX"/>
    <property type="match status" value="1"/>
</dbReference>
<sequence>MNELEVLLENFQPEGEQEVSDLLIFKELAKDPKNYTRASLAHFTASAFVVNENRDKILGIFHKIYQSWGWLGGHADGETNLLSVARREVEEESGLTSLKLLLDEPISIENLTVTGHFHRKYGYVSGHLHLNVTFLFEVSGSEELILNEVETDGIGWIPINDFVEKSTEPEMKIVYSKIIERIIRLGKRDENN</sequence>
<proteinExistence type="inferred from homology"/>
<accession>A0A841C6X8</accession>
<dbReference type="PROSITE" id="PS51462">
    <property type="entry name" value="NUDIX"/>
    <property type="match status" value="1"/>
</dbReference>
<dbReference type="Proteomes" id="UP000562464">
    <property type="component" value="Unassembled WGS sequence"/>
</dbReference>
<name>A0A841C6X8_9LACT</name>
<dbReference type="CDD" id="cd03674">
    <property type="entry name" value="NUDIX_Hydrolase"/>
    <property type="match status" value="1"/>
</dbReference>
<dbReference type="AlphaFoldDB" id="A0A841C6X8"/>
<evidence type="ECO:0000313" key="3">
    <source>
        <dbReference type="EMBL" id="MBB5887352.1"/>
    </source>
</evidence>
<evidence type="ECO:0000259" key="2">
    <source>
        <dbReference type="PROSITE" id="PS51462"/>
    </source>
</evidence>
<gene>
    <name evidence="3" type="ORF">HNQ37_000222</name>
</gene>
<evidence type="ECO:0000313" key="4">
    <source>
        <dbReference type="Proteomes" id="UP000562464"/>
    </source>
</evidence>
<reference evidence="3 4" key="1">
    <citation type="submission" date="2020-08" db="EMBL/GenBank/DDBJ databases">
        <title>Genomic Encyclopedia of Type Strains, Phase IV (KMG-IV): sequencing the most valuable type-strain genomes for metagenomic binning, comparative biology and taxonomic classification.</title>
        <authorList>
            <person name="Goeker M."/>
        </authorList>
    </citation>
    <scope>NUCLEOTIDE SEQUENCE [LARGE SCALE GENOMIC DNA]</scope>
    <source>
        <strain evidence="3 4">DSM 14925</strain>
    </source>
</reference>